<accession>A0A4Y7RAY1</accession>
<sequence>MIFEPNGQATGIGSMPQHDPADALDMIKKHLPEIPHWPQLPQRGREEHFVNQFLKPLVKIGLLVDDGNKTFFDTTKDDWDTRLTEFYTTYLAAEEGDLAALNEFAFPVEAAAGFYAFLEDLQKGAGDARMLKGHVVGPISAAFQVKDERGRFAYYDEQLRDLVVKSIATSAAWQGTELGRFGLPVMIFIDDPALGIYGQSNYITVTREMILEDFSTISQAIHGTGALAGAHSCDAIDWSLLFESELEVVSFDAYNYFSSLIPFIPSLKSFLGRGGSLAWGLIPTTNERAMDEDADSLLGILDGEWSELTGRGIDRDTILKRCLITPACGAGLLDLASAERIYQLTSQVSQRIRDRKGLR</sequence>
<dbReference type="EMBL" id="QFGA01000002">
    <property type="protein sequence ID" value="TEB05840.1"/>
    <property type="molecule type" value="Genomic_DNA"/>
</dbReference>
<protein>
    <recommendedName>
        <fullName evidence="3">Methylcobalamin:coenzyme M methyltransferase</fullName>
    </recommendedName>
</protein>
<proteinExistence type="predicted"/>
<comment type="caution">
    <text evidence="1">The sequence shown here is derived from an EMBL/GenBank/DDBJ whole genome shotgun (WGS) entry which is preliminary data.</text>
</comment>
<dbReference type="InterPro" id="IPR038071">
    <property type="entry name" value="UROD/MetE-like_sf"/>
</dbReference>
<dbReference type="RefSeq" id="WP_190258548.1">
    <property type="nucleotide sequence ID" value="NZ_QFGA01000002.1"/>
</dbReference>
<dbReference type="SUPFAM" id="SSF51726">
    <property type="entry name" value="UROD/MetE-like"/>
    <property type="match status" value="1"/>
</dbReference>
<organism evidence="1 2">
    <name type="scientific">Pelotomaculum schinkii</name>
    <dbReference type="NCBI Taxonomy" id="78350"/>
    <lineage>
        <taxon>Bacteria</taxon>
        <taxon>Bacillati</taxon>
        <taxon>Bacillota</taxon>
        <taxon>Clostridia</taxon>
        <taxon>Eubacteriales</taxon>
        <taxon>Desulfotomaculaceae</taxon>
        <taxon>Pelotomaculum</taxon>
    </lineage>
</organism>
<dbReference type="AlphaFoldDB" id="A0A4Y7RAY1"/>
<name>A0A4Y7RAY1_9FIRM</name>
<gene>
    <name evidence="1" type="ORF">Psch_02881</name>
</gene>
<evidence type="ECO:0000313" key="2">
    <source>
        <dbReference type="Proteomes" id="UP000298324"/>
    </source>
</evidence>
<reference evidence="1 2" key="1">
    <citation type="journal article" date="2018" name="Environ. Microbiol.">
        <title>Novel energy conservation strategies and behaviour of Pelotomaculum schinkii driving syntrophic propionate catabolism.</title>
        <authorList>
            <person name="Hidalgo-Ahumada C.A.P."/>
            <person name="Nobu M.K."/>
            <person name="Narihiro T."/>
            <person name="Tamaki H."/>
            <person name="Liu W.T."/>
            <person name="Kamagata Y."/>
            <person name="Stams A.J.M."/>
            <person name="Imachi H."/>
            <person name="Sousa D.Z."/>
        </authorList>
    </citation>
    <scope>NUCLEOTIDE SEQUENCE [LARGE SCALE GENOMIC DNA]</scope>
    <source>
        <strain evidence="1 2">HH</strain>
    </source>
</reference>
<evidence type="ECO:0000313" key="1">
    <source>
        <dbReference type="EMBL" id="TEB05840.1"/>
    </source>
</evidence>
<dbReference type="Proteomes" id="UP000298324">
    <property type="component" value="Unassembled WGS sequence"/>
</dbReference>
<dbReference type="Gene3D" id="3.20.20.210">
    <property type="match status" value="1"/>
</dbReference>
<keyword evidence="2" id="KW-1185">Reference proteome</keyword>
<evidence type="ECO:0008006" key="3">
    <source>
        <dbReference type="Google" id="ProtNLM"/>
    </source>
</evidence>